<evidence type="ECO:0000256" key="3">
    <source>
        <dbReference type="RuleBase" id="RU003718"/>
    </source>
</evidence>
<dbReference type="Proteomes" id="UP000077202">
    <property type="component" value="Unassembled WGS sequence"/>
</dbReference>
<gene>
    <name evidence="5" type="ORF">AXG93_4343s1480</name>
</gene>
<dbReference type="Pfam" id="PF00201">
    <property type="entry name" value="UDPGT"/>
    <property type="match status" value="1"/>
</dbReference>
<dbReference type="Gene3D" id="3.40.50.2000">
    <property type="entry name" value="Glycogen Phosphorylase B"/>
    <property type="match status" value="2"/>
</dbReference>
<evidence type="ECO:0000313" key="5">
    <source>
        <dbReference type="EMBL" id="OAE24379.1"/>
    </source>
</evidence>
<evidence type="ECO:0000256" key="2">
    <source>
        <dbReference type="ARBA" id="ARBA00022679"/>
    </source>
</evidence>
<dbReference type="InterPro" id="IPR035595">
    <property type="entry name" value="UDP_glycos_trans_CS"/>
</dbReference>
<protein>
    <recommendedName>
        <fullName evidence="4">Glycosyltransferase</fullName>
        <ecNumber evidence="4">2.4.1.-</ecNumber>
    </recommendedName>
</protein>
<dbReference type="PANTHER" id="PTHR48045">
    <property type="entry name" value="UDP-GLYCOSYLTRANSFERASE 72B1"/>
    <property type="match status" value="1"/>
</dbReference>
<accession>A0A176VUA5</accession>
<dbReference type="PROSITE" id="PS00375">
    <property type="entry name" value="UDPGT"/>
    <property type="match status" value="1"/>
</dbReference>
<evidence type="ECO:0000256" key="1">
    <source>
        <dbReference type="ARBA" id="ARBA00009995"/>
    </source>
</evidence>
<dbReference type="EMBL" id="LVLJ01002613">
    <property type="protein sequence ID" value="OAE24379.1"/>
    <property type="molecule type" value="Genomic_DNA"/>
</dbReference>
<organism evidence="5 6">
    <name type="scientific">Marchantia polymorpha subsp. ruderalis</name>
    <dbReference type="NCBI Taxonomy" id="1480154"/>
    <lineage>
        <taxon>Eukaryota</taxon>
        <taxon>Viridiplantae</taxon>
        <taxon>Streptophyta</taxon>
        <taxon>Embryophyta</taxon>
        <taxon>Marchantiophyta</taxon>
        <taxon>Marchantiopsida</taxon>
        <taxon>Marchantiidae</taxon>
        <taxon>Marchantiales</taxon>
        <taxon>Marchantiaceae</taxon>
        <taxon>Marchantia</taxon>
    </lineage>
</organism>
<dbReference type="CDD" id="cd03784">
    <property type="entry name" value="GT1_Gtf-like"/>
    <property type="match status" value="1"/>
</dbReference>
<dbReference type="FunFam" id="3.40.50.2000:FF:000060">
    <property type="entry name" value="Glycosyltransferase"/>
    <property type="match status" value="1"/>
</dbReference>
<dbReference type="EC" id="2.4.1.-" evidence="4"/>
<proteinExistence type="inferred from homology"/>
<keyword evidence="6" id="KW-1185">Reference proteome</keyword>
<keyword evidence="2 3" id="KW-0808">Transferase</keyword>
<dbReference type="SUPFAM" id="SSF53756">
    <property type="entry name" value="UDP-Glycosyltransferase/glycogen phosphorylase"/>
    <property type="match status" value="1"/>
</dbReference>
<keyword evidence="3" id="KW-0328">Glycosyltransferase</keyword>
<name>A0A176VUA5_MARPO</name>
<sequence>METNGHQNGSEMESRTHLLMVPMVQQAHISTAIRFAKKLSKRGVIITFVTLKKHAEQMRKSYSPAVLLKLNITIEALDDYQCMPTPLHLAAGMKPVFQPLVQKLKANKKAGLPGPTCILADRFLTWMKARAQECKPISSHVCSGMCTQQEVADELDLPRYAYASNAAITTRLMQVHHEIKDKLIAVPDGPKWILSIFEEINKMPGLEFLRVYQDIPPVSKENGWFQFFLSIGEGFATADGIVFNSFSELEGTTIQHIHNAFPGRPDLKVAPIYPIGPLSTLEDFQNELFTGDAMEDSHEECLDWLALQPTKSVLYVCLGSQVRLFGEQISHLARALESSQQKFLWVLSKGRNNFQTADEVLPPGFSERTRGRGKVVTGWVGQLELLAHRSMRGFMSHCGWQSVMESLTYGVPILGWPHFAEQHLNCRYVQEILHAGLRVAENDGLEMVQQHEFESSIKIFMDEAEGHAAAKGAAEIKLKAAAAVASGGSSDLALDELARSFRTVTRRT</sequence>
<evidence type="ECO:0000313" key="6">
    <source>
        <dbReference type="Proteomes" id="UP000077202"/>
    </source>
</evidence>
<reference evidence="5" key="1">
    <citation type="submission" date="2016-03" db="EMBL/GenBank/DDBJ databases">
        <title>Mechanisms controlling the formation of the plant cell surface in tip-growing cells are functionally conserved among land plants.</title>
        <authorList>
            <person name="Honkanen S."/>
            <person name="Jones V.A."/>
            <person name="Morieri G."/>
            <person name="Champion C."/>
            <person name="Hetherington A.J."/>
            <person name="Kelly S."/>
            <person name="Saint-Marcoux D."/>
            <person name="Proust H."/>
            <person name="Prescott H."/>
            <person name="Dolan L."/>
        </authorList>
    </citation>
    <scope>NUCLEOTIDE SEQUENCE [LARGE SCALE GENOMIC DNA]</scope>
    <source>
        <tissue evidence="5">Whole gametophyte</tissue>
    </source>
</reference>
<dbReference type="PANTHER" id="PTHR48045:SF31">
    <property type="entry name" value="UDP-GLYCOSYLTRANSFERASE 76B1-LIKE"/>
    <property type="match status" value="1"/>
</dbReference>
<comment type="similarity">
    <text evidence="1 3">Belongs to the UDP-glycosyltransferase family.</text>
</comment>
<dbReference type="InterPro" id="IPR002213">
    <property type="entry name" value="UDP_glucos_trans"/>
</dbReference>
<comment type="caution">
    <text evidence="5">The sequence shown here is derived from an EMBL/GenBank/DDBJ whole genome shotgun (WGS) entry which is preliminary data.</text>
</comment>
<dbReference type="GO" id="GO:0008194">
    <property type="term" value="F:UDP-glycosyltransferase activity"/>
    <property type="evidence" value="ECO:0007669"/>
    <property type="project" value="InterPro"/>
</dbReference>
<dbReference type="AlphaFoldDB" id="A0A176VUA5"/>
<evidence type="ECO:0000256" key="4">
    <source>
        <dbReference type="RuleBase" id="RU362057"/>
    </source>
</evidence>